<dbReference type="GO" id="GO:0046872">
    <property type="term" value="F:metal ion binding"/>
    <property type="evidence" value="ECO:0007669"/>
    <property type="project" value="UniProtKB-KW"/>
</dbReference>
<evidence type="ECO:0000313" key="20">
    <source>
        <dbReference type="Proteomes" id="UP000186601"/>
    </source>
</evidence>
<feature type="domain" description="Dihydroxy-acid/6-phosphogluconate dehydratase N-terminal" evidence="17">
    <location>
        <begin position="22"/>
        <end position="321"/>
    </location>
</feature>
<dbReference type="SUPFAM" id="SSF143975">
    <property type="entry name" value="IlvD/EDD N-terminal domain-like"/>
    <property type="match status" value="1"/>
</dbReference>
<keyword evidence="10" id="KW-0100">Branched-chain amino acid biosynthesis</keyword>
<dbReference type="GO" id="GO:0004160">
    <property type="term" value="F:dihydroxy-acid dehydratase activity"/>
    <property type="evidence" value="ECO:0007669"/>
    <property type="project" value="UniProtKB-EC"/>
</dbReference>
<comment type="caution">
    <text evidence="19">The sequence shown here is derived from an EMBL/GenBank/DDBJ whole genome shotgun (WGS) entry which is preliminary data.</text>
</comment>
<keyword evidence="8" id="KW-0411">Iron-sulfur</keyword>
<accession>A0A2R6NDP6</accession>
<keyword evidence="5" id="KW-0479">Metal-binding</keyword>
<evidence type="ECO:0000256" key="2">
    <source>
        <dbReference type="ARBA" id="ARBA00006486"/>
    </source>
</evidence>
<evidence type="ECO:0000256" key="4">
    <source>
        <dbReference type="ARBA" id="ARBA00022714"/>
    </source>
</evidence>
<dbReference type="GO" id="GO:0051537">
    <property type="term" value="F:2 iron, 2 sulfur cluster binding"/>
    <property type="evidence" value="ECO:0007669"/>
    <property type="project" value="UniProtKB-KW"/>
</dbReference>
<keyword evidence="6" id="KW-0460">Magnesium</keyword>
<proteinExistence type="inferred from homology"/>
<dbReference type="PROSITE" id="PS00886">
    <property type="entry name" value="ILVD_EDD_1"/>
    <property type="match status" value="1"/>
</dbReference>
<keyword evidence="9" id="KW-0456">Lyase</keyword>
<dbReference type="UniPathway" id="UPA00047">
    <property type="reaction ID" value="UER00057"/>
</dbReference>
<evidence type="ECO:0000256" key="15">
    <source>
        <dbReference type="ARBA" id="ARBA00034078"/>
    </source>
</evidence>
<dbReference type="InterPro" id="IPR037237">
    <property type="entry name" value="IlvD/EDD_N"/>
</dbReference>
<evidence type="ECO:0000256" key="10">
    <source>
        <dbReference type="ARBA" id="ARBA00023304"/>
    </source>
</evidence>
<evidence type="ECO:0000256" key="14">
    <source>
        <dbReference type="ARBA" id="ARBA00029490"/>
    </source>
</evidence>
<evidence type="ECO:0000256" key="6">
    <source>
        <dbReference type="ARBA" id="ARBA00022842"/>
    </source>
</evidence>
<evidence type="ECO:0000256" key="13">
    <source>
        <dbReference type="ARBA" id="ARBA00029437"/>
    </source>
</evidence>
<dbReference type="Proteomes" id="UP000186601">
    <property type="component" value="Unassembled WGS sequence"/>
</dbReference>
<name>A0A2R6NDP6_9APHY</name>
<dbReference type="InterPro" id="IPR050165">
    <property type="entry name" value="DHAD_IlvD/Edd"/>
</dbReference>
<comment type="catalytic activity">
    <reaction evidence="11">
        <text>(2R)-2,3-dihydroxy-3-methylbutanoate = 3-methyl-2-oxobutanoate + H2O</text>
        <dbReference type="Rhea" id="RHEA:24809"/>
        <dbReference type="ChEBI" id="CHEBI:11851"/>
        <dbReference type="ChEBI" id="CHEBI:15377"/>
        <dbReference type="ChEBI" id="CHEBI:49072"/>
        <dbReference type="EC" id="4.2.1.9"/>
    </reaction>
    <physiologicalReaction direction="left-to-right" evidence="11">
        <dbReference type="Rhea" id="RHEA:24810"/>
    </physiologicalReaction>
</comment>
<sequence length="551" mass="58686">MLYATDGINTDEDFNKAMVGVASQHVKASLTEAGIIGYQFGTVGVSDGISMGTRGMSYSLQSRDLIADQVETAAGGHWLDGMVVIPGCDKNMPGVLMALGRLNRPGIMVYGGTIRPGSCAGAPQLDIVSAFQSYGKYLQDGKTEAAEKERYDTVRHACPGPGACGGMYTANTIASCAEALGMTLPGSSSFPAEYPEKIEELAQTGPAMRNLLEKNILPRDIMTRSAFENAMVLTMILGGSTNAVLHLIAIAHSVGIELTIDDFQSVSDRTPFIADLKPSGRYVMEDVYKIGGIPKIMAYLMKHNLIDGNNITVTGRTLGENLEAWTHKFGELSFSEQDVIRPLDKPIKETGHLRILKGNLAPGGAVAKITGKEGLGFTGKARTFDTEDDFVKAVESGSIKKGEKTVAVLRYLGPKGGPGMPEMLKPTSLIMGAGLGYDVACLTDGRFSGGFVICAGSWRGIVADFSFRSHGFCIGHVVPEAQVGGPIALVQDGDIISVDAVKNSIELQVSEEELANRRRTWKAPPLKVTQGTLFKYTKVVSDASRGCITDA</sequence>
<organism evidence="19 20">
    <name type="scientific">Hermanssonia centrifuga</name>
    <dbReference type="NCBI Taxonomy" id="98765"/>
    <lineage>
        <taxon>Eukaryota</taxon>
        <taxon>Fungi</taxon>
        <taxon>Dikarya</taxon>
        <taxon>Basidiomycota</taxon>
        <taxon>Agaricomycotina</taxon>
        <taxon>Agaricomycetes</taxon>
        <taxon>Polyporales</taxon>
        <taxon>Meruliaceae</taxon>
        <taxon>Hermanssonia</taxon>
    </lineage>
</organism>
<dbReference type="GO" id="GO:0005739">
    <property type="term" value="C:mitochondrion"/>
    <property type="evidence" value="ECO:0007669"/>
    <property type="project" value="TreeGrafter"/>
</dbReference>
<dbReference type="EMBL" id="MLYV02001350">
    <property type="protein sequence ID" value="PSR70475.1"/>
    <property type="molecule type" value="Genomic_DNA"/>
</dbReference>
<evidence type="ECO:0000259" key="18">
    <source>
        <dbReference type="Pfam" id="PF24877"/>
    </source>
</evidence>
<evidence type="ECO:0000256" key="5">
    <source>
        <dbReference type="ARBA" id="ARBA00022723"/>
    </source>
</evidence>
<dbReference type="InterPro" id="IPR004404">
    <property type="entry name" value="DihydroxyA_deHydtase"/>
</dbReference>
<dbReference type="Pfam" id="PF24877">
    <property type="entry name" value="ILV_EDD_C"/>
    <property type="match status" value="2"/>
</dbReference>
<dbReference type="EC" id="4.2.1.9" evidence="14"/>
<dbReference type="Gene3D" id="3.50.30.80">
    <property type="entry name" value="IlvD/EDD C-terminal domain-like"/>
    <property type="match status" value="2"/>
</dbReference>
<comment type="pathway">
    <text evidence="12">Amino-acid biosynthesis; L-valine biosynthesis; L-valine from pyruvate: step 3/4.</text>
</comment>
<dbReference type="GO" id="GO:0009097">
    <property type="term" value="P:isoleucine biosynthetic process"/>
    <property type="evidence" value="ECO:0007669"/>
    <property type="project" value="UniProtKB-UniPathway"/>
</dbReference>
<evidence type="ECO:0000256" key="16">
    <source>
        <dbReference type="ARBA" id="ARBA00052865"/>
    </source>
</evidence>
<protein>
    <recommendedName>
        <fullName evidence="14">dihydroxy-acid dehydratase</fullName>
        <ecNumber evidence="14">4.2.1.9</ecNumber>
    </recommendedName>
</protein>
<dbReference type="Pfam" id="PF00920">
    <property type="entry name" value="ILVD_EDD_N"/>
    <property type="match status" value="1"/>
</dbReference>
<reference evidence="19 20" key="1">
    <citation type="submission" date="2018-02" db="EMBL/GenBank/DDBJ databases">
        <title>Genome sequence of the basidiomycete white-rot fungus Phlebia centrifuga.</title>
        <authorList>
            <person name="Granchi Z."/>
            <person name="Peng M."/>
            <person name="de Vries R.P."/>
            <person name="Hilden K."/>
            <person name="Makela M.R."/>
            <person name="Grigoriev I."/>
            <person name="Riley R."/>
        </authorList>
    </citation>
    <scope>NUCLEOTIDE SEQUENCE [LARGE SCALE GENOMIC DNA]</scope>
    <source>
        <strain evidence="19 20">FBCC195</strain>
    </source>
</reference>
<dbReference type="GO" id="GO:0009099">
    <property type="term" value="P:L-valine biosynthetic process"/>
    <property type="evidence" value="ECO:0007669"/>
    <property type="project" value="UniProtKB-UniPathway"/>
</dbReference>
<dbReference type="InterPro" id="IPR042096">
    <property type="entry name" value="Dihydro-acid_dehy_C"/>
</dbReference>
<dbReference type="InterPro" id="IPR020558">
    <property type="entry name" value="DiOHA_6PGluconate_deHydtase_CS"/>
</dbReference>
<dbReference type="OrthoDB" id="3851628at2759"/>
<keyword evidence="4" id="KW-0001">2Fe-2S</keyword>
<dbReference type="UniPathway" id="UPA00049">
    <property type="reaction ID" value="UER00061"/>
</dbReference>
<evidence type="ECO:0000256" key="3">
    <source>
        <dbReference type="ARBA" id="ARBA00022605"/>
    </source>
</evidence>
<keyword evidence="7" id="KW-0408">Iron</keyword>
<feature type="domain" description="Dihydroxy-acid/6-phosphogluconate dehydratase C-terminal" evidence="18">
    <location>
        <begin position="465"/>
        <end position="547"/>
    </location>
</feature>
<evidence type="ECO:0000256" key="9">
    <source>
        <dbReference type="ARBA" id="ARBA00023239"/>
    </source>
</evidence>
<dbReference type="PANTHER" id="PTHR21000:SF5">
    <property type="entry name" value="DIHYDROXY-ACID DEHYDRATASE, MITOCHONDRIAL"/>
    <property type="match status" value="1"/>
</dbReference>
<comment type="similarity">
    <text evidence="2">Belongs to the IlvD/Edd family.</text>
</comment>
<comment type="cofactor">
    <cofactor evidence="15">
        <name>[2Fe-2S] cluster</name>
        <dbReference type="ChEBI" id="CHEBI:190135"/>
    </cofactor>
</comment>
<dbReference type="InterPro" id="IPR000581">
    <property type="entry name" value="ILV_EDD_N"/>
</dbReference>
<evidence type="ECO:0000259" key="17">
    <source>
        <dbReference type="Pfam" id="PF00920"/>
    </source>
</evidence>
<evidence type="ECO:0000256" key="12">
    <source>
        <dbReference type="ARBA" id="ARBA00029436"/>
    </source>
</evidence>
<comment type="catalytic activity">
    <reaction evidence="16">
        <text>(2R,3R)-2,3-dihydroxy-3-methylpentanoate = (S)-3-methyl-2-oxopentanoate + H2O</text>
        <dbReference type="Rhea" id="RHEA:27694"/>
        <dbReference type="ChEBI" id="CHEBI:15377"/>
        <dbReference type="ChEBI" id="CHEBI:35146"/>
        <dbReference type="ChEBI" id="CHEBI:49258"/>
        <dbReference type="EC" id="4.2.1.9"/>
    </reaction>
    <physiologicalReaction direction="left-to-right" evidence="16">
        <dbReference type="Rhea" id="RHEA:27695"/>
    </physiologicalReaction>
</comment>
<comment type="cofactor">
    <cofactor evidence="1">
        <name>Mg(2+)</name>
        <dbReference type="ChEBI" id="CHEBI:18420"/>
    </cofactor>
</comment>
<dbReference type="NCBIfam" id="TIGR00110">
    <property type="entry name" value="ilvD"/>
    <property type="match status" value="1"/>
</dbReference>
<evidence type="ECO:0000313" key="19">
    <source>
        <dbReference type="EMBL" id="PSR70475.1"/>
    </source>
</evidence>
<dbReference type="InterPro" id="IPR056740">
    <property type="entry name" value="ILV_EDD_C"/>
</dbReference>
<feature type="domain" description="Dihydroxy-acid/6-phosphogluconate dehydratase C-terminal" evidence="18">
    <location>
        <begin position="338"/>
        <end position="450"/>
    </location>
</feature>
<dbReference type="NCBIfam" id="NF002068">
    <property type="entry name" value="PRK00911.1"/>
    <property type="match status" value="1"/>
</dbReference>
<keyword evidence="20" id="KW-1185">Reference proteome</keyword>
<evidence type="ECO:0000256" key="8">
    <source>
        <dbReference type="ARBA" id="ARBA00023014"/>
    </source>
</evidence>
<gene>
    <name evidence="19" type="ORF">PHLCEN_2v13626</name>
</gene>
<evidence type="ECO:0000256" key="1">
    <source>
        <dbReference type="ARBA" id="ARBA00001946"/>
    </source>
</evidence>
<evidence type="ECO:0000256" key="11">
    <source>
        <dbReference type="ARBA" id="ARBA00029304"/>
    </source>
</evidence>
<dbReference type="PANTHER" id="PTHR21000">
    <property type="entry name" value="DIHYDROXY-ACID DEHYDRATASE DAD"/>
    <property type="match status" value="1"/>
</dbReference>
<dbReference type="STRING" id="98765.A0A2R6NDP6"/>
<evidence type="ECO:0000256" key="7">
    <source>
        <dbReference type="ARBA" id="ARBA00023004"/>
    </source>
</evidence>
<comment type="pathway">
    <text evidence="13">Amino-acid biosynthesis; L-isoleucine biosynthesis; L-isoleucine from 2-oxobutanoate: step 3/4.</text>
</comment>
<dbReference type="AlphaFoldDB" id="A0A2R6NDP6"/>
<dbReference type="SUPFAM" id="SSF52016">
    <property type="entry name" value="LeuD/IlvD-like"/>
    <property type="match status" value="1"/>
</dbReference>
<keyword evidence="3" id="KW-0028">Amino-acid biosynthesis</keyword>